<dbReference type="NCBIfam" id="NF041384">
    <property type="entry name" value="YHS_seleno_dom"/>
    <property type="match status" value="1"/>
</dbReference>
<evidence type="ECO:0000256" key="1">
    <source>
        <dbReference type="SAM" id="SignalP"/>
    </source>
</evidence>
<accession>A0ABQ6E502</accession>
<reference evidence="3" key="1">
    <citation type="journal article" date="2019" name="Int. J. Syst. Evol. Microbiol.">
        <title>The Global Catalogue of Microorganisms (GCM) 10K type strain sequencing project: providing services to taxonomists for standard genome sequencing and annotation.</title>
        <authorList>
            <consortium name="The Broad Institute Genomics Platform"/>
            <consortium name="The Broad Institute Genome Sequencing Center for Infectious Disease"/>
            <person name="Wu L."/>
            <person name="Ma J."/>
        </authorList>
    </citation>
    <scope>NUCLEOTIDE SEQUENCE [LARGE SCALE GENOMIC DNA]</scope>
    <source>
        <strain evidence="3">NBRC 103166</strain>
    </source>
</reference>
<proteinExistence type="predicted"/>
<evidence type="ECO:0000313" key="3">
    <source>
        <dbReference type="Proteomes" id="UP001157353"/>
    </source>
</evidence>
<dbReference type="Proteomes" id="UP001157353">
    <property type="component" value="Unassembled WGS sequence"/>
</dbReference>
<dbReference type="EMBL" id="BSPQ01000021">
    <property type="protein sequence ID" value="GLS92395.1"/>
    <property type="molecule type" value="Genomic_DNA"/>
</dbReference>
<feature type="chain" id="PRO_5046063650" description="YHS domain-containing protein" evidence="1">
    <location>
        <begin position="19"/>
        <end position="151"/>
    </location>
</feature>
<evidence type="ECO:0008006" key="4">
    <source>
        <dbReference type="Google" id="ProtNLM"/>
    </source>
</evidence>
<gene>
    <name evidence="2" type="ORF">GCM10007916_34660</name>
</gene>
<keyword evidence="1" id="KW-0732">Signal</keyword>
<protein>
    <recommendedName>
        <fullName evidence="4">YHS domain-containing protein</fullName>
    </recommendedName>
</protein>
<sequence>MKKILMTLMLLISSVAFADEPVSKSYFGSVAISGVDTIAYHQLKGKKDNQAMMGNSRYSVEWKGANWYFVSQQSAEKFAADPARYQPNYNGFCANALSLGEGLIKTDGSVWAFFDDQLFLFYSEAGRQRWLKGDWKSYNRQAKKAWLQQLH</sequence>
<dbReference type="RefSeq" id="WP_284205497.1">
    <property type="nucleotide sequence ID" value="NZ_BSPQ01000021.1"/>
</dbReference>
<evidence type="ECO:0000313" key="2">
    <source>
        <dbReference type="EMBL" id="GLS92395.1"/>
    </source>
</evidence>
<feature type="signal peptide" evidence="1">
    <location>
        <begin position="1"/>
        <end position="18"/>
    </location>
</feature>
<comment type="caution">
    <text evidence="2">The sequence shown here is derived from an EMBL/GenBank/DDBJ whole genome shotgun (WGS) entry which is preliminary data.</text>
</comment>
<keyword evidence="3" id="KW-1185">Reference proteome</keyword>
<name>A0ABQ6E502_9GAMM</name>
<organism evidence="2 3">
    <name type="scientific">Psychromonas marina</name>
    <dbReference type="NCBI Taxonomy" id="88364"/>
    <lineage>
        <taxon>Bacteria</taxon>
        <taxon>Pseudomonadati</taxon>
        <taxon>Pseudomonadota</taxon>
        <taxon>Gammaproteobacteria</taxon>
        <taxon>Alteromonadales</taxon>
        <taxon>Psychromonadaceae</taxon>
        <taxon>Psychromonas</taxon>
    </lineage>
</organism>